<evidence type="ECO:0000313" key="3">
    <source>
        <dbReference type="Proteomes" id="UP000287033"/>
    </source>
</evidence>
<feature type="region of interest" description="Disordered" evidence="1">
    <location>
        <begin position="27"/>
        <end position="46"/>
    </location>
</feature>
<name>A0A401TPU6_CHIPU</name>
<dbReference type="AlphaFoldDB" id="A0A401TPU6"/>
<dbReference type="EMBL" id="BEZZ01132499">
    <property type="protein sequence ID" value="GCC44691.1"/>
    <property type="molecule type" value="Genomic_DNA"/>
</dbReference>
<gene>
    <name evidence="2" type="ORF">chiPu_0028487</name>
</gene>
<evidence type="ECO:0000256" key="1">
    <source>
        <dbReference type="SAM" id="MobiDB-lite"/>
    </source>
</evidence>
<organism evidence="2 3">
    <name type="scientific">Chiloscyllium punctatum</name>
    <name type="common">Brownbanded bambooshark</name>
    <name type="synonym">Hemiscyllium punctatum</name>
    <dbReference type="NCBI Taxonomy" id="137246"/>
    <lineage>
        <taxon>Eukaryota</taxon>
        <taxon>Metazoa</taxon>
        <taxon>Chordata</taxon>
        <taxon>Craniata</taxon>
        <taxon>Vertebrata</taxon>
        <taxon>Chondrichthyes</taxon>
        <taxon>Elasmobranchii</taxon>
        <taxon>Galeomorphii</taxon>
        <taxon>Galeoidea</taxon>
        <taxon>Orectolobiformes</taxon>
        <taxon>Hemiscylliidae</taxon>
        <taxon>Chiloscyllium</taxon>
    </lineage>
</organism>
<protein>
    <submittedName>
        <fullName evidence="2">Uncharacterized protein</fullName>
    </submittedName>
</protein>
<feature type="non-terminal residue" evidence="2">
    <location>
        <position position="46"/>
    </location>
</feature>
<evidence type="ECO:0000313" key="2">
    <source>
        <dbReference type="EMBL" id="GCC44691.1"/>
    </source>
</evidence>
<comment type="caution">
    <text evidence="2">The sequence shown here is derived from an EMBL/GenBank/DDBJ whole genome shotgun (WGS) entry which is preliminary data.</text>
</comment>
<keyword evidence="3" id="KW-1185">Reference proteome</keyword>
<reference evidence="2 3" key="1">
    <citation type="journal article" date="2018" name="Nat. Ecol. Evol.">
        <title>Shark genomes provide insights into elasmobranch evolution and the origin of vertebrates.</title>
        <authorList>
            <person name="Hara Y"/>
            <person name="Yamaguchi K"/>
            <person name="Onimaru K"/>
            <person name="Kadota M"/>
            <person name="Koyanagi M"/>
            <person name="Keeley SD"/>
            <person name="Tatsumi K"/>
            <person name="Tanaka K"/>
            <person name="Motone F"/>
            <person name="Kageyama Y"/>
            <person name="Nozu R"/>
            <person name="Adachi N"/>
            <person name="Nishimura O"/>
            <person name="Nakagawa R"/>
            <person name="Tanegashima C"/>
            <person name="Kiyatake I"/>
            <person name="Matsumoto R"/>
            <person name="Murakumo K"/>
            <person name="Nishida K"/>
            <person name="Terakita A"/>
            <person name="Kuratani S"/>
            <person name="Sato K"/>
            <person name="Hyodo S Kuraku.S."/>
        </authorList>
    </citation>
    <scope>NUCLEOTIDE SEQUENCE [LARGE SCALE GENOMIC DNA]</scope>
</reference>
<accession>A0A401TPU6</accession>
<sequence>MLRTVLDRDDGLGDIPGESVLLTCTRERGIGDDVRASDPDRAPETL</sequence>
<proteinExistence type="predicted"/>
<dbReference type="Proteomes" id="UP000287033">
    <property type="component" value="Unassembled WGS sequence"/>
</dbReference>